<dbReference type="PANTHER" id="PTHR24279:SF120">
    <property type="entry name" value="CYTOCHROME P450"/>
    <property type="match status" value="1"/>
</dbReference>
<evidence type="ECO:0000256" key="9">
    <source>
        <dbReference type="RuleBase" id="RU000461"/>
    </source>
</evidence>
<dbReference type="SUPFAM" id="SSF48264">
    <property type="entry name" value="Cytochrome P450"/>
    <property type="match status" value="1"/>
</dbReference>
<sequence length="504" mass="57116">MITNRGLLTVLQRNTALSTRLQTTVGAQEVEQRDVPLKPFEDIPYPKGLPFVKNMFTFMLNIKTAHHFHTKLRKELGDIYRLRLPGVGNDLVFISNPEDSRTLYSKDGEYPFLPGFEVFGKMRLEGLPHLYPDSPGLLTQGESWSKVRRAVQQDMMRPKSALYYVDELNETAQELCDKLAADLDDNLETVKLNYTLQKFAVDATGLMFIGSHLGVIKGNPDGTKLMAAVSGFLARFQTVAFVPEKVLKLTGIYKEVCDNMETMYNICNKKINVAIEKHKTDGSLKGTVLWKLLERCGAESPIPTIMAVDSLSAGIDTTAHTATFLLYHLAINPEKQEILFNEIDRVLGKNGNMTEAKLEEMKYLKACMQESQRIWPVAIGTSRKTQTNMVLSGYHIPADTVVIRNGILSSNDDKFYPNADKFLPERWIRGCPQHQKVDPYANLPFGHGPRACIGQRFARLELYMVAFKIIQQYRLEYHHEPIDVDFTGIGHPDREVVLKMIKRT</sequence>
<dbReference type="EMBL" id="MW149384">
    <property type="protein sequence ID" value="QTW43684.1"/>
    <property type="molecule type" value="mRNA"/>
</dbReference>
<organism evidence="10">
    <name type="scientific">Eurytemora affinis</name>
    <name type="common">Copepod</name>
    <name type="synonym">Temora affinis</name>
    <dbReference type="NCBI Taxonomy" id="88015"/>
    <lineage>
        <taxon>Eukaryota</taxon>
        <taxon>Metazoa</taxon>
        <taxon>Ecdysozoa</taxon>
        <taxon>Arthropoda</taxon>
        <taxon>Crustacea</taxon>
        <taxon>Multicrustacea</taxon>
        <taxon>Hexanauplia</taxon>
        <taxon>Copepoda</taxon>
        <taxon>Calanoida</taxon>
        <taxon>Temoridae</taxon>
        <taxon>Eurytemora</taxon>
    </lineage>
</organism>
<keyword evidence="7 9" id="KW-0503">Monooxygenase</keyword>
<dbReference type="AlphaFoldDB" id="A0A8B0MC54"/>
<comment type="similarity">
    <text evidence="2 9">Belongs to the cytochrome P450 family.</text>
</comment>
<reference evidence="10" key="2">
    <citation type="journal article" name="Mar. Pollut. Bull.">
        <title>The genome of the European estuarine calanoid copepod Eurytemora affinis: Potential use in molecular ecotoxicology.</title>
        <authorList>
            <person name="Choi B.S."/>
            <person name="Kim D.H."/>
            <person name="Kim M.S."/>
            <person name="Park J.C."/>
            <person name="Lee Y.H."/>
            <person name="Kim H.J."/>
            <person name="Jeong C.B."/>
            <person name="Hagiwara A."/>
            <person name="Souissi S."/>
            <person name="Lee J.S."/>
        </authorList>
    </citation>
    <scope>NUCLEOTIDE SEQUENCE</scope>
</reference>
<feature type="binding site" description="axial binding residue" evidence="8">
    <location>
        <position position="452"/>
    </location>
    <ligand>
        <name>heme</name>
        <dbReference type="ChEBI" id="CHEBI:30413"/>
    </ligand>
    <ligandPart>
        <name>Fe</name>
        <dbReference type="ChEBI" id="CHEBI:18248"/>
    </ligandPart>
</feature>
<evidence type="ECO:0000256" key="3">
    <source>
        <dbReference type="ARBA" id="ARBA00022617"/>
    </source>
</evidence>
<reference evidence="10" key="1">
    <citation type="submission" date="2020-10" db="EMBL/GenBank/DDBJ databases">
        <authorList>
            <person name="Kim D.-H."/>
        </authorList>
    </citation>
    <scope>NUCLEOTIDE SEQUENCE</scope>
</reference>
<evidence type="ECO:0000313" key="10">
    <source>
        <dbReference type="EMBL" id="QTW43684.1"/>
    </source>
</evidence>
<evidence type="ECO:0000256" key="6">
    <source>
        <dbReference type="ARBA" id="ARBA00023004"/>
    </source>
</evidence>
<dbReference type="GO" id="GO:0020037">
    <property type="term" value="F:heme binding"/>
    <property type="evidence" value="ECO:0007669"/>
    <property type="project" value="InterPro"/>
</dbReference>
<dbReference type="InterPro" id="IPR002401">
    <property type="entry name" value="Cyt_P450_E_grp-I"/>
</dbReference>
<dbReference type="OrthoDB" id="3945418at2759"/>
<evidence type="ECO:0000256" key="2">
    <source>
        <dbReference type="ARBA" id="ARBA00010617"/>
    </source>
</evidence>
<dbReference type="Gene3D" id="1.10.630.10">
    <property type="entry name" value="Cytochrome P450"/>
    <property type="match status" value="1"/>
</dbReference>
<dbReference type="InterPro" id="IPR036396">
    <property type="entry name" value="Cyt_P450_sf"/>
</dbReference>
<dbReference type="PRINTS" id="PR00463">
    <property type="entry name" value="EP450I"/>
</dbReference>
<evidence type="ECO:0000256" key="5">
    <source>
        <dbReference type="ARBA" id="ARBA00023002"/>
    </source>
</evidence>
<keyword evidence="6 8" id="KW-0408">Iron</keyword>
<dbReference type="CDD" id="cd11054">
    <property type="entry name" value="CYP24A1-like"/>
    <property type="match status" value="1"/>
</dbReference>
<evidence type="ECO:0000256" key="8">
    <source>
        <dbReference type="PIRSR" id="PIRSR602401-1"/>
    </source>
</evidence>
<dbReference type="InterPro" id="IPR001128">
    <property type="entry name" value="Cyt_P450"/>
</dbReference>
<dbReference type="PANTHER" id="PTHR24279">
    <property type="entry name" value="CYTOCHROME P450"/>
    <property type="match status" value="1"/>
</dbReference>
<accession>A0A8B0MC54</accession>
<dbReference type="PRINTS" id="PR00385">
    <property type="entry name" value="P450"/>
</dbReference>
<evidence type="ECO:0000256" key="1">
    <source>
        <dbReference type="ARBA" id="ARBA00001971"/>
    </source>
</evidence>
<dbReference type="PROSITE" id="PS00086">
    <property type="entry name" value="CYTOCHROME_P450"/>
    <property type="match status" value="1"/>
</dbReference>
<evidence type="ECO:0000256" key="7">
    <source>
        <dbReference type="ARBA" id="ARBA00023033"/>
    </source>
</evidence>
<protein>
    <submittedName>
        <fullName evidence="10">CYP3077A1</fullName>
    </submittedName>
</protein>
<dbReference type="GO" id="GO:0005506">
    <property type="term" value="F:iron ion binding"/>
    <property type="evidence" value="ECO:0007669"/>
    <property type="project" value="InterPro"/>
</dbReference>
<name>A0A8B0MC54_EURAF</name>
<dbReference type="Pfam" id="PF00067">
    <property type="entry name" value="p450"/>
    <property type="match status" value="1"/>
</dbReference>
<dbReference type="InterPro" id="IPR017972">
    <property type="entry name" value="Cyt_P450_CS"/>
</dbReference>
<proteinExistence type="evidence at transcript level"/>
<dbReference type="GO" id="GO:0004497">
    <property type="term" value="F:monooxygenase activity"/>
    <property type="evidence" value="ECO:0007669"/>
    <property type="project" value="UniProtKB-KW"/>
</dbReference>
<comment type="cofactor">
    <cofactor evidence="1 8">
        <name>heme</name>
        <dbReference type="ChEBI" id="CHEBI:30413"/>
    </cofactor>
</comment>
<dbReference type="GO" id="GO:0016705">
    <property type="term" value="F:oxidoreductase activity, acting on paired donors, with incorporation or reduction of molecular oxygen"/>
    <property type="evidence" value="ECO:0007669"/>
    <property type="project" value="InterPro"/>
</dbReference>
<keyword evidence="3 8" id="KW-0349">Heme</keyword>
<dbReference type="InterPro" id="IPR050479">
    <property type="entry name" value="CYP11_CYP27_families"/>
</dbReference>
<keyword evidence="5 9" id="KW-0560">Oxidoreductase</keyword>
<keyword evidence="4 8" id="KW-0479">Metal-binding</keyword>
<evidence type="ECO:0000256" key="4">
    <source>
        <dbReference type="ARBA" id="ARBA00022723"/>
    </source>
</evidence>